<reference evidence="13 14" key="1">
    <citation type="submission" date="2017-09" db="EMBL/GenBank/DDBJ databases">
        <title>Pseudomonas abyssi sp. nov. isolated from Abyssopelagic Water.</title>
        <authorList>
            <person name="Wei Y."/>
        </authorList>
    </citation>
    <scope>NUCLEOTIDE SEQUENCE [LARGE SCALE GENOMIC DNA]</scope>
    <source>
        <strain evidence="13 14">MT5</strain>
    </source>
</reference>
<evidence type="ECO:0000256" key="10">
    <source>
        <dbReference type="SAM" id="SignalP"/>
    </source>
</evidence>
<dbReference type="InterPro" id="IPR037066">
    <property type="entry name" value="Plug_dom_sf"/>
</dbReference>
<dbReference type="GO" id="GO:0044718">
    <property type="term" value="P:siderophore transmembrane transport"/>
    <property type="evidence" value="ECO:0007669"/>
    <property type="project" value="TreeGrafter"/>
</dbReference>
<accession>A0A2A3MIJ7</accession>
<sequence>MLKPRLAATAVLFCCSAPLSAQSLNDPLLDDLQLPTVLSATRLKQSPAEVPGSMTVIDRQLIRASGARDIPELMRLVPGMMVGYRSGNQMNVNLHGTNISEARRMQVLVDGRSVYRPGFATVEWSAIPLAIEDIEHIEVFRGPNTAAYGANALMGVINIVSRHPRDYSGTTLKYTAGKRGVRDWYGSQHFSLVDSDWRLSLSGAADDGFDLLEPGVDYRDSRRLERINLSGAFTINSQQTLELQLAASQARQQYYYDYEPFLKPLRPSRDTLGAYDYAVAAHQPDSDSEISDYSIQGLWKNDINPNHSLQVLAYAQQMNREQAWRACDSPVVFIDELKQLYALNPTAARRVSRFLEYADAAYDMRTAMQISLADEYTHQLGDLGEAIKQARSTYRNSAPVCWDIDHNLEESRIHLEVQDTLRLNDQLRLMSGLSYRYDRATSETLFAGTVDNYILQGFANIEYRPHDRWLFQFGGMLEDDQLIGTSFSPRIAGHFFINPLHSVRAVYSEAVRSPDMYENNAHWTYPIKNASGPVPPNPVYYATGIGPGDLEQERMRAVELGYHGNFHRQGLALDLRLFHERIDNMNSEPLKITDFYPNNDSRVEFRGAEAEIDWRLGYADRLRLTYAHIVFDASNNLDQRLTPRHSGSAGWIHEWPAGFTSSLFYYGADELNERRFERADLRLEKRFELSANSALSLALTWQQRLDDEALTWDENLYDSQSQYYLSAELSF</sequence>
<comment type="caution">
    <text evidence="13">The sequence shown here is derived from an EMBL/GenBank/DDBJ whole genome shotgun (WGS) entry which is preliminary data.</text>
</comment>
<keyword evidence="2 8" id="KW-0813">Transport</keyword>
<dbReference type="Gene3D" id="2.170.130.10">
    <property type="entry name" value="TonB-dependent receptor, plug domain"/>
    <property type="match status" value="1"/>
</dbReference>
<keyword evidence="14" id="KW-1185">Reference proteome</keyword>
<keyword evidence="5 9" id="KW-0798">TonB box</keyword>
<gene>
    <name evidence="13" type="ORF">CNQ84_10310</name>
</gene>
<protein>
    <submittedName>
        <fullName evidence="13">TonB-dependent receptor</fullName>
    </submittedName>
</protein>
<dbReference type="InterPro" id="IPR036942">
    <property type="entry name" value="Beta-barrel_TonB_sf"/>
</dbReference>
<comment type="similarity">
    <text evidence="8 9">Belongs to the TonB-dependent receptor family.</text>
</comment>
<evidence type="ECO:0000256" key="6">
    <source>
        <dbReference type="ARBA" id="ARBA00023136"/>
    </source>
</evidence>
<evidence type="ECO:0000256" key="1">
    <source>
        <dbReference type="ARBA" id="ARBA00004571"/>
    </source>
</evidence>
<proteinExistence type="inferred from homology"/>
<keyword evidence="6 8" id="KW-0472">Membrane</keyword>
<dbReference type="InterPro" id="IPR000531">
    <property type="entry name" value="Beta-barrel_TonB"/>
</dbReference>
<organism evidence="13 14">
    <name type="scientific">Pseudomonas abyssi</name>
    <dbReference type="NCBI Taxonomy" id="170540"/>
    <lineage>
        <taxon>Bacteria</taxon>
        <taxon>Pseudomonadati</taxon>
        <taxon>Pseudomonadota</taxon>
        <taxon>Gammaproteobacteria</taxon>
        <taxon>Pseudomonadales</taxon>
        <taxon>Pseudomonadaceae</taxon>
        <taxon>Pseudomonas</taxon>
    </lineage>
</organism>
<evidence type="ECO:0000259" key="11">
    <source>
        <dbReference type="Pfam" id="PF00593"/>
    </source>
</evidence>
<dbReference type="PANTHER" id="PTHR30069:SF27">
    <property type="entry name" value="BLL4766 PROTEIN"/>
    <property type="match status" value="1"/>
</dbReference>
<feature type="domain" description="TonB-dependent receptor-like beta-barrel" evidence="11">
    <location>
        <begin position="251"/>
        <end position="685"/>
    </location>
</feature>
<evidence type="ECO:0000256" key="8">
    <source>
        <dbReference type="PROSITE-ProRule" id="PRU01360"/>
    </source>
</evidence>
<evidence type="ECO:0000256" key="3">
    <source>
        <dbReference type="ARBA" id="ARBA00022452"/>
    </source>
</evidence>
<evidence type="ECO:0000256" key="9">
    <source>
        <dbReference type="RuleBase" id="RU003357"/>
    </source>
</evidence>
<keyword evidence="7 8" id="KW-0998">Cell outer membrane</keyword>
<evidence type="ECO:0000256" key="4">
    <source>
        <dbReference type="ARBA" id="ARBA00022692"/>
    </source>
</evidence>
<keyword evidence="4 8" id="KW-0812">Transmembrane</keyword>
<dbReference type="PROSITE" id="PS52016">
    <property type="entry name" value="TONB_DEPENDENT_REC_3"/>
    <property type="match status" value="1"/>
</dbReference>
<dbReference type="AlphaFoldDB" id="A0A2A3MIJ7"/>
<evidence type="ECO:0000256" key="2">
    <source>
        <dbReference type="ARBA" id="ARBA00022448"/>
    </source>
</evidence>
<dbReference type="PANTHER" id="PTHR30069">
    <property type="entry name" value="TONB-DEPENDENT OUTER MEMBRANE RECEPTOR"/>
    <property type="match status" value="1"/>
</dbReference>
<keyword evidence="13" id="KW-0675">Receptor</keyword>
<feature type="chain" id="PRO_5012065066" evidence="10">
    <location>
        <begin position="22"/>
        <end position="731"/>
    </location>
</feature>
<dbReference type="GO" id="GO:0015344">
    <property type="term" value="F:siderophore uptake transmembrane transporter activity"/>
    <property type="evidence" value="ECO:0007669"/>
    <property type="project" value="TreeGrafter"/>
</dbReference>
<dbReference type="Pfam" id="PF07715">
    <property type="entry name" value="Plug"/>
    <property type="match status" value="1"/>
</dbReference>
<dbReference type="EMBL" id="NTMR01000011">
    <property type="protein sequence ID" value="PBK04485.1"/>
    <property type="molecule type" value="Genomic_DNA"/>
</dbReference>
<comment type="subcellular location">
    <subcellularLocation>
        <location evidence="1 8">Cell outer membrane</location>
        <topology evidence="1 8">Multi-pass membrane protein</topology>
    </subcellularLocation>
</comment>
<dbReference type="Proteomes" id="UP000242313">
    <property type="component" value="Unassembled WGS sequence"/>
</dbReference>
<evidence type="ECO:0000313" key="14">
    <source>
        <dbReference type="Proteomes" id="UP000242313"/>
    </source>
</evidence>
<dbReference type="InterPro" id="IPR039426">
    <property type="entry name" value="TonB-dep_rcpt-like"/>
</dbReference>
<dbReference type="InterPro" id="IPR012910">
    <property type="entry name" value="Plug_dom"/>
</dbReference>
<evidence type="ECO:0000259" key="12">
    <source>
        <dbReference type="Pfam" id="PF07715"/>
    </source>
</evidence>
<dbReference type="GO" id="GO:0009279">
    <property type="term" value="C:cell outer membrane"/>
    <property type="evidence" value="ECO:0007669"/>
    <property type="project" value="UniProtKB-SubCell"/>
</dbReference>
<dbReference type="Pfam" id="PF00593">
    <property type="entry name" value="TonB_dep_Rec_b-barrel"/>
    <property type="match status" value="1"/>
</dbReference>
<dbReference type="Gene3D" id="2.40.170.20">
    <property type="entry name" value="TonB-dependent receptor, beta-barrel domain"/>
    <property type="match status" value="1"/>
</dbReference>
<keyword evidence="3 8" id="KW-1134">Transmembrane beta strand</keyword>
<feature type="domain" description="TonB-dependent receptor plug" evidence="12">
    <location>
        <begin position="48"/>
        <end position="156"/>
    </location>
</feature>
<evidence type="ECO:0000313" key="13">
    <source>
        <dbReference type="EMBL" id="PBK04485.1"/>
    </source>
</evidence>
<keyword evidence="10" id="KW-0732">Signal</keyword>
<evidence type="ECO:0000256" key="5">
    <source>
        <dbReference type="ARBA" id="ARBA00023077"/>
    </source>
</evidence>
<feature type="signal peptide" evidence="10">
    <location>
        <begin position="1"/>
        <end position="21"/>
    </location>
</feature>
<name>A0A2A3MIJ7_9PSED</name>
<evidence type="ECO:0000256" key="7">
    <source>
        <dbReference type="ARBA" id="ARBA00023237"/>
    </source>
</evidence>
<dbReference type="SUPFAM" id="SSF56935">
    <property type="entry name" value="Porins"/>
    <property type="match status" value="1"/>
</dbReference>